<dbReference type="GO" id="GO:0005581">
    <property type="term" value="C:collagen trimer"/>
    <property type="evidence" value="ECO:0007669"/>
    <property type="project" value="UniProtKB-KW"/>
</dbReference>
<dbReference type="SMART" id="SM00327">
    <property type="entry name" value="VWA"/>
    <property type="match status" value="2"/>
</dbReference>
<dbReference type="GO" id="GO:0007155">
    <property type="term" value="P:cell adhesion"/>
    <property type="evidence" value="ECO:0007669"/>
    <property type="project" value="UniProtKB-KW"/>
</dbReference>
<dbReference type="InterPro" id="IPR020901">
    <property type="entry name" value="Prtase_inh_Kunz-CS"/>
</dbReference>
<dbReference type="PRINTS" id="PR00759">
    <property type="entry name" value="BASICPTASE"/>
</dbReference>
<dbReference type="InterPro" id="IPR036465">
    <property type="entry name" value="vWFA_dom_sf"/>
</dbReference>
<dbReference type="Gene3D" id="4.10.410.10">
    <property type="entry name" value="Pancreatic trypsin inhibitor Kunitz domain"/>
    <property type="match status" value="1"/>
</dbReference>
<evidence type="ECO:0000259" key="12">
    <source>
        <dbReference type="PROSITE" id="PS50279"/>
    </source>
</evidence>
<proteinExistence type="predicted"/>
<keyword evidence="8" id="KW-1015">Disulfide bond</keyword>
<dbReference type="InterPro" id="IPR002223">
    <property type="entry name" value="Kunitz_BPTI"/>
</dbReference>
<evidence type="ECO:0008006" key="15">
    <source>
        <dbReference type="Google" id="ProtNLM"/>
    </source>
</evidence>
<evidence type="ECO:0000259" key="11">
    <source>
        <dbReference type="PROSITE" id="PS50234"/>
    </source>
</evidence>
<dbReference type="SUPFAM" id="SSF53300">
    <property type="entry name" value="vWA-like"/>
    <property type="match status" value="2"/>
</dbReference>
<keyword evidence="6" id="KW-0130">Cell adhesion</keyword>
<dbReference type="Pfam" id="PF00092">
    <property type="entry name" value="VWA"/>
    <property type="match status" value="2"/>
</dbReference>
<evidence type="ECO:0000256" key="4">
    <source>
        <dbReference type="ARBA" id="ARBA00022729"/>
    </source>
</evidence>
<evidence type="ECO:0000256" key="9">
    <source>
        <dbReference type="SAM" id="MobiDB-lite"/>
    </source>
</evidence>
<evidence type="ECO:0000256" key="7">
    <source>
        <dbReference type="ARBA" id="ARBA00023119"/>
    </source>
</evidence>
<dbReference type="InterPro" id="IPR036880">
    <property type="entry name" value="Kunitz_BPTI_sf"/>
</dbReference>
<organism evidence="13 14">
    <name type="scientific">Eptatretus burgeri</name>
    <name type="common">Inshore hagfish</name>
    <dbReference type="NCBI Taxonomy" id="7764"/>
    <lineage>
        <taxon>Eukaryota</taxon>
        <taxon>Metazoa</taxon>
        <taxon>Chordata</taxon>
        <taxon>Craniata</taxon>
        <taxon>Vertebrata</taxon>
        <taxon>Cyclostomata</taxon>
        <taxon>Myxini</taxon>
        <taxon>Myxiniformes</taxon>
        <taxon>Myxinidae</taxon>
        <taxon>Eptatretinae</taxon>
        <taxon>Eptatretus</taxon>
    </lineage>
</organism>
<dbReference type="PROSITE" id="PS50234">
    <property type="entry name" value="VWFA"/>
    <property type="match status" value="2"/>
</dbReference>
<dbReference type="CDD" id="cd01450">
    <property type="entry name" value="vWFA_subfamily_ECM"/>
    <property type="match status" value="1"/>
</dbReference>
<feature type="domain" description="VWFA" evidence="11">
    <location>
        <begin position="59"/>
        <end position="241"/>
    </location>
</feature>
<dbReference type="SUPFAM" id="SSF57362">
    <property type="entry name" value="BPTI-like"/>
    <property type="match status" value="1"/>
</dbReference>
<dbReference type="AlphaFoldDB" id="A0A8C4Q2C3"/>
<keyword evidence="4 10" id="KW-0732">Signal</keyword>
<dbReference type="InterPro" id="IPR050525">
    <property type="entry name" value="ECM_Assembly_Org"/>
</dbReference>
<reference evidence="13" key="1">
    <citation type="submission" date="2025-08" db="UniProtKB">
        <authorList>
            <consortium name="Ensembl"/>
        </authorList>
    </citation>
    <scope>IDENTIFICATION</scope>
</reference>
<dbReference type="GO" id="GO:0004867">
    <property type="term" value="F:serine-type endopeptidase inhibitor activity"/>
    <property type="evidence" value="ECO:0007669"/>
    <property type="project" value="InterPro"/>
</dbReference>
<feature type="signal peptide" evidence="10">
    <location>
        <begin position="1"/>
        <end position="31"/>
    </location>
</feature>
<sequence length="1147" mass="118540">MSTGPHLLLSALLVFLILLLGPAWVSHSVDAARRHRQRGRQKMMLRQHDVTGEMICPVEITFLVDSSESAKGSIYEAERNFILGLTKRLQQNRPASLPLSWRLAVLQYSSTVKEVKTLKDWQGAEEFSRHIRAMTYIGHGTVTAYALSNMTSLYDSEARKNSVRLAILMTDGVDHPRGPSASAEANQAKTQGIQLFVLALSGQADQPINAARLRLLASAPAKRFVHDLRHPTVLDSIMEELEAITSEKCPSSPVCSCEKGDRGPPGTTGRRGRPGENGALGSKGEQGTPGQAGKPGNNGAEGRSGFKGNKGERGECGSPGAKGDRGPEGPMGHTGPRGPAGPQGAIGHHGPEGIQGPKGDKGYQGPAGVSGEKGIGLPGPKGELGHPGSPGPLGPPGVGEIGLPGPVGLPGAPGGMGLPGEGFQGAKGNRGFDGQVGPHGAPGIGIKGDKGELGLPGRPGPIGPPGLGVAGNKGGQGLRGLVGPRGATGEGSPGPKGDPGPPGKIGQAGPSGHGYAGPKGNPGNPGTAGFPGIPGSDGTTGQKGEMGMPGERGLEGLHGKGVQGEKGDAGPQGSRGFQGPPGVAGTMGPKGVQGVSGPLGLPGPMGQGIMGLKGSIGLPGPPGLIGDPGVGFPGPKGERGLPGPRGQVGEKGSGFPGSPGVPGVKGPPGEQGLTGVGFHGPKGDSGPRGLPGPYGPGFKGPPGPLGKKGQQGKPGPPGPVGEGIQGSKGDQGYQGQPGPRGAPGEGFAGPKGDRGYPGERGYAGEAGDVGERGVPGVIGRKGQKGHPALTRDDIIRLIKEICGCGVKCKEQPMELVFVVDSSESVGPDNFEIIKDFMSTLIEKLPVGRNATRVGLVLYSLEVRLEFGLSQHITAGNLRRAIARVPYLGEGTYTGTAIRRAVQAGFAGARPVVPKVLLVITDGETDRREPTPLEQAVREAQAAGVETYAIGVVNRTDPAQAIFLHELDLIASDPDEEHVYLIDDFNTLSALEAKLVSQFCVDEQGHVDSWTHRIDGVQPHVPTPAQHTSPHYETSTLAATAVTTKFPSRDVERMRERDEQQTQEARLPSWEISVAPTEPITNIPEKRPQDAGCNEPMDTGPCRSYIIKWFYDQTANGCAQFWYGGCQGNNNRFESKEQCQTECVRYWK</sequence>
<keyword evidence="7" id="KW-0176">Collagen</keyword>
<dbReference type="PROSITE" id="PS00280">
    <property type="entry name" value="BPTI_KUNITZ_1"/>
    <property type="match status" value="1"/>
</dbReference>
<dbReference type="Pfam" id="PF00014">
    <property type="entry name" value="Kunitz_BPTI"/>
    <property type="match status" value="1"/>
</dbReference>
<evidence type="ECO:0000313" key="13">
    <source>
        <dbReference type="Ensembl" id="ENSEBUP00000008954.1"/>
    </source>
</evidence>
<dbReference type="FunFam" id="3.40.50.410:FF:000003">
    <property type="entry name" value="Collagen type VI alpha 3 chain"/>
    <property type="match status" value="1"/>
</dbReference>
<feature type="region of interest" description="Disordered" evidence="9">
    <location>
        <begin position="248"/>
        <end position="405"/>
    </location>
</feature>
<feature type="domain" description="BPTI/Kunitz inhibitor" evidence="12">
    <location>
        <begin position="1092"/>
        <end position="1142"/>
    </location>
</feature>
<dbReference type="Pfam" id="PF01391">
    <property type="entry name" value="Collagen"/>
    <property type="match status" value="2"/>
</dbReference>
<keyword evidence="14" id="KW-1185">Reference proteome</keyword>
<accession>A0A8C4Q2C3</accession>
<feature type="compositionally biased region" description="Gly residues" evidence="9">
    <location>
        <begin position="465"/>
        <end position="480"/>
    </location>
</feature>
<keyword evidence="2" id="KW-0964">Secreted</keyword>
<reference evidence="13" key="2">
    <citation type="submission" date="2025-09" db="UniProtKB">
        <authorList>
            <consortium name="Ensembl"/>
        </authorList>
    </citation>
    <scope>IDENTIFICATION</scope>
</reference>
<evidence type="ECO:0000256" key="1">
    <source>
        <dbReference type="ARBA" id="ARBA00004498"/>
    </source>
</evidence>
<feature type="region of interest" description="Disordered" evidence="9">
    <location>
        <begin position="627"/>
        <end position="786"/>
    </location>
</feature>
<feature type="domain" description="VWFA" evidence="11">
    <location>
        <begin position="814"/>
        <end position="994"/>
    </location>
</feature>
<protein>
    <recommendedName>
        <fullName evidence="15">Collagen alpha-1(XXVIII) chain</fullName>
    </recommendedName>
</protein>
<dbReference type="PANTHER" id="PTHR24020">
    <property type="entry name" value="COLLAGEN ALPHA"/>
    <property type="match status" value="1"/>
</dbReference>
<keyword evidence="5" id="KW-0677">Repeat</keyword>
<evidence type="ECO:0000256" key="10">
    <source>
        <dbReference type="SAM" id="SignalP"/>
    </source>
</evidence>
<evidence type="ECO:0000256" key="3">
    <source>
        <dbReference type="ARBA" id="ARBA00022530"/>
    </source>
</evidence>
<evidence type="ECO:0000256" key="6">
    <source>
        <dbReference type="ARBA" id="ARBA00022889"/>
    </source>
</evidence>
<comment type="subcellular location">
    <subcellularLocation>
        <location evidence="1">Secreted</location>
        <location evidence="1">Extracellular space</location>
        <location evidence="1">Extracellular matrix</location>
    </subcellularLocation>
</comment>
<keyword evidence="3" id="KW-0272">Extracellular matrix</keyword>
<dbReference type="GeneTree" id="ENSGT00940000163195"/>
<dbReference type="Ensembl" id="ENSEBUT00000009469.1">
    <property type="protein sequence ID" value="ENSEBUP00000008954.1"/>
    <property type="gene ID" value="ENSEBUG00000005784.1"/>
</dbReference>
<evidence type="ECO:0000256" key="2">
    <source>
        <dbReference type="ARBA" id="ARBA00022525"/>
    </source>
</evidence>
<dbReference type="FunFam" id="4.10.410.10:FF:000020">
    <property type="entry name" value="Collagen, type VI, alpha 3"/>
    <property type="match status" value="1"/>
</dbReference>
<dbReference type="InterPro" id="IPR008160">
    <property type="entry name" value="Collagen"/>
</dbReference>
<feature type="compositionally biased region" description="Basic and acidic residues" evidence="9">
    <location>
        <begin position="552"/>
        <end position="568"/>
    </location>
</feature>
<dbReference type="Proteomes" id="UP000694388">
    <property type="component" value="Unplaced"/>
</dbReference>
<dbReference type="PRINTS" id="PR00453">
    <property type="entry name" value="VWFADOMAIN"/>
</dbReference>
<name>A0A8C4Q2C3_EPTBU</name>
<evidence type="ECO:0000256" key="5">
    <source>
        <dbReference type="ARBA" id="ARBA00022737"/>
    </source>
</evidence>
<dbReference type="Gene3D" id="3.40.50.410">
    <property type="entry name" value="von Willebrand factor, type A domain"/>
    <property type="match status" value="2"/>
</dbReference>
<dbReference type="InterPro" id="IPR002035">
    <property type="entry name" value="VWF_A"/>
</dbReference>
<dbReference type="PROSITE" id="PS50279">
    <property type="entry name" value="BPTI_KUNITZ_2"/>
    <property type="match status" value="1"/>
</dbReference>
<feature type="region of interest" description="Disordered" evidence="9">
    <location>
        <begin position="450"/>
        <end position="599"/>
    </location>
</feature>
<feature type="compositionally biased region" description="Low complexity" evidence="9">
    <location>
        <begin position="658"/>
        <end position="668"/>
    </location>
</feature>
<evidence type="ECO:0000256" key="8">
    <source>
        <dbReference type="ARBA" id="ARBA00023157"/>
    </source>
</evidence>
<dbReference type="PANTHER" id="PTHR24020:SF87">
    <property type="entry name" value="COLLAGEN ALPHA-1(VI) CHAIN-LIKE"/>
    <property type="match status" value="1"/>
</dbReference>
<dbReference type="SMART" id="SM00131">
    <property type="entry name" value="KU"/>
    <property type="match status" value="1"/>
</dbReference>
<feature type="chain" id="PRO_5034664135" description="Collagen alpha-1(XXVIII) chain" evidence="10">
    <location>
        <begin position="32"/>
        <end position="1147"/>
    </location>
</feature>
<evidence type="ECO:0000313" key="14">
    <source>
        <dbReference type="Proteomes" id="UP000694388"/>
    </source>
</evidence>